<organism evidence="1 2">
    <name type="scientific">Danionella cerebrum</name>
    <dbReference type="NCBI Taxonomy" id="2873325"/>
    <lineage>
        <taxon>Eukaryota</taxon>
        <taxon>Metazoa</taxon>
        <taxon>Chordata</taxon>
        <taxon>Craniata</taxon>
        <taxon>Vertebrata</taxon>
        <taxon>Euteleostomi</taxon>
        <taxon>Actinopterygii</taxon>
        <taxon>Neopterygii</taxon>
        <taxon>Teleostei</taxon>
        <taxon>Ostariophysi</taxon>
        <taxon>Cypriniformes</taxon>
        <taxon>Danionidae</taxon>
        <taxon>Danioninae</taxon>
        <taxon>Danionella</taxon>
    </lineage>
</organism>
<proteinExistence type="predicted"/>
<evidence type="ECO:0000313" key="1">
    <source>
        <dbReference type="EMBL" id="TRY64474.1"/>
    </source>
</evidence>
<accession>A0A553NG98</accession>
<evidence type="ECO:0000313" key="2">
    <source>
        <dbReference type="Proteomes" id="UP000316079"/>
    </source>
</evidence>
<comment type="caution">
    <text evidence="1">The sequence shown here is derived from an EMBL/GenBank/DDBJ whole genome shotgun (WGS) entry which is preliminary data.</text>
</comment>
<dbReference type="AlphaFoldDB" id="A0A553NG98"/>
<dbReference type="Proteomes" id="UP000316079">
    <property type="component" value="Unassembled WGS sequence"/>
</dbReference>
<reference evidence="1 2" key="1">
    <citation type="journal article" date="2019" name="Sci. Data">
        <title>Hybrid genome assembly and annotation of Danionella translucida.</title>
        <authorList>
            <person name="Kadobianskyi M."/>
            <person name="Schulze L."/>
            <person name="Schuelke M."/>
            <person name="Judkewitz B."/>
        </authorList>
    </citation>
    <scope>NUCLEOTIDE SEQUENCE [LARGE SCALE GENOMIC DNA]</scope>
    <source>
        <strain evidence="1 2">Bolton</strain>
    </source>
</reference>
<name>A0A553NG98_9TELE</name>
<keyword evidence="2" id="KW-1185">Reference proteome</keyword>
<protein>
    <submittedName>
        <fullName evidence="1">Uncharacterized protein</fullName>
    </submittedName>
</protein>
<gene>
    <name evidence="1" type="ORF">DNTS_017156</name>
</gene>
<sequence>MNVTEKSMQKNERGDSYLDTGSLVCRNPCKRGKTGQDQLNTQKRLIYRWRWTLQRPHLAFGEITWTEYVKTK</sequence>
<dbReference type="EMBL" id="SRMA01026995">
    <property type="protein sequence ID" value="TRY64474.1"/>
    <property type="molecule type" value="Genomic_DNA"/>
</dbReference>